<keyword evidence="3" id="KW-0408">Iron</keyword>
<dbReference type="CDD" id="cd02754">
    <property type="entry name" value="MopB_Nitrate-R-NapA-like"/>
    <property type="match status" value="1"/>
</dbReference>
<dbReference type="Gene3D" id="3.40.50.740">
    <property type="match status" value="1"/>
</dbReference>
<dbReference type="Pfam" id="PF00384">
    <property type="entry name" value="Molybdopterin"/>
    <property type="match status" value="1"/>
</dbReference>
<feature type="compositionally biased region" description="Polar residues" evidence="5">
    <location>
        <begin position="796"/>
        <end position="815"/>
    </location>
</feature>
<dbReference type="InterPro" id="IPR006963">
    <property type="entry name" value="Mopterin_OxRdtase_4Fe-4S_dom"/>
</dbReference>
<evidence type="ECO:0000313" key="7">
    <source>
        <dbReference type="EMBL" id="BDP43732.1"/>
    </source>
</evidence>
<gene>
    <name evidence="7" type="ORF">DAETH_37010</name>
</gene>
<geneLocation type="plasmid" evidence="7 8">
    <name>pDAETH-1</name>
</geneLocation>
<keyword evidence="1" id="KW-0004">4Fe-4S</keyword>
<dbReference type="PANTHER" id="PTHR43105:SF10">
    <property type="entry name" value="NADH-QUINONE OXIDOREDUCTASE SUBUNIT G"/>
    <property type="match status" value="1"/>
</dbReference>
<dbReference type="EMBL" id="AP026561">
    <property type="protein sequence ID" value="BDP43732.1"/>
    <property type="molecule type" value="Genomic_DNA"/>
</dbReference>
<dbReference type="InterPro" id="IPR050123">
    <property type="entry name" value="Prok_molybdopt-oxidoreductase"/>
</dbReference>
<keyword evidence="7" id="KW-0614">Plasmid</keyword>
<accession>A0ABM8AIT4</accession>
<dbReference type="SUPFAM" id="SSF53706">
    <property type="entry name" value="Formate dehydrogenase/DMSO reductase, domains 1-3"/>
    <property type="match status" value="1"/>
</dbReference>
<dbReference type="InterPro" id="IPR006656">
    <property type="entry name" value="Mopterin_OxRdtase"/>
</dbReference>
<evidence type="ECO:0000256" key="2">
    <source>
        <dbReference type="ARBA" id="ARBA00022723"/>
    </source>
</evidence>
<keyword evidence="4" id="KW-0411">Iron-sulfur</keyword>
<keyword evidence="8" id="KW-1185">Reference proteome</keyword>
<protein>
    <submittedName>
        <fullName evidence="7">Molybdopterin oxidoreductase</fullName>
    </submittedName>
</protein>
<dbReference type="Gene3D" id="3.40.228.10">
    <property type="entry name" value="Dimethylsulfoxide Reductase, domain 2"/>
    <property type="match status" value="1"/>
</dbReference>
<dbReference type="Proteomes" id="UP001064971">
    <property type="component" value="Plasmid pDAETH-1"/>
</dbReference>
<dbReference type="InterPro" id="IPR006657">
    <property type="entry name" value="MoPterin_dinucl-bd_dom"/>
</dbReference>
<dbReference type="PANTHER" id="PTHR43105">
    <property type="entry name" value="RESPIRATORY NITRATE REDUCTASE"/>
    <property type="match status" value="1"/>
</dbReference>
<name>A0ABM8AIT4_9DEIO</name>
<proteinExistence type="predicted"/>
<keyword evidence="2" id="KW-0479">Metal-binding</keyword>
<evidence type="ECO:0000259" key="6">
    <source>
        <dbReference type="PROSITE" id="PS51669"/>
    </source>
</evidence>
<reference evidence="7" key="1">
    <citation type="submission" date="2022-07" db="EMBL/GenBank/DDBJ databases">
        <title>Complete Genome Sequence of the Radioresistant Bacterium Deinococcus aetherius ST0316, Isolated from the Air Dust collected in Lower Stratosphere above Japan.</title>
        <authorList>
            <person name="Satoh K."/>
            <person name="Hagiwara K."/>
            <person name="Katsumata K."/>
            <person name="Kubo A."/>
            <person name="Yokobori S."/>
            <person name="Yamagishi A."/>
            <person name="Oono Y."/>
            <person name="Narumi I."/>
        </authorList>
    </citation>
    <scope>NUCLEOTIDE SEQUENCE</scope>
    <source>
        <strain evidence="7">ST0316</strain>
        <plasmid evidence="7">pDAETH-1</plasmid>
    </source>
</reference>
<dbReference type="Pfam" id="PF04879">
    <property type="entry name" value="Molybdop_Fe4S4"/>
    <property type="match status" value="1"/>
</dbReference>
<dbReference type="Gene3D" id="2.20.25.90">
    <property type="entry name" value="ADC-like domains"/>
    <property type="match status" value="1"/>
</dbReference>
<dbReference type="Pfam" id="PF01568">
    <property type="entry name" value="Molydop_binding"/>
    <property type="match status" value="1"/>
</dbReference>
<feature type="region of interest" description="Disordered" evidence="5">
    <location>
        <begin position="789"/>
        <end position="815"/>
    </location>
</feature>
<dbReference type="SUPFAM" id="SSF50692">
    <property type="entry name" value="ADC-like"/>
    <property type="match status" value="1"/>
</dbReference>
<evidence type="ECO:0000256" key="1">
    <source>
        <dbReference type="ARBA" id="ARBA00022485"/>
    </source>
</evidence>
<evidence type="ECO:0000256" key="5">
    <source>
        <dbReference type="SAM" id="MobiDB-lite"/>
    </source>
</evidence>
<dbReference type="Gene3D" id="2.40.40.20">
    <property type="match status" value="1"/>
</dbReference>
<dbReference type="PROSITE" id="PS51669">
    <property type="entry name" value="4FE4S_MOW_BIS_MGD"/>
    <property type="match status" value="1"/>
</dbReference>
<evidence type="ECO:0000313" key="8">
    <source>
        <dbReference type="Proteomes" id="UP001064971"/>
    </source>
</evidence>
<evidence type="ECO:0000256" key="4">
    <source>
        <dbReference type="ARBA" id="ARBA00023014"/>
    </source>
</evidence>
<dbReference type="RefSeq" id="WP_264777591.1">
    <property type="nucleotide sequence ID" value="NZ_AP026561.1"/>
</dbReference>
<sequence>MASETRDSINDIWGERTPHGPGQAWPVRVDERVSETPERWVRGTCVLCSNGCGLDIGVKDGKIVGVRGLATDVTNKGRLGPKGLHGWVANNSEDRLKRPLIRKGGRLQEASWDEAIDLIVQKSKEIVEKHTSGAIGFYTSGQLFLEEYYTLGVIGKGGLGTPHMDGNTRLCTATAAAALKVSFGADGQPGGYEDLDTTDCVLHVGHNIASQQTVLWMRILDRLAGPNPPKIIVIDPRRTFTAEKATVHLAPKVGTNVAVMNGLLHLIIQAGKTDPAFLEAHTVGYDDLKKTVEKYTPEHVEELSGVPAADLRAAGDILANTETLVSTILQGVYQSMQATAAAVQVNNIHLVRGLIGKPGSGILQMNGQPTAQNTRETGADGDLPGFRNWGNPEHIRQLAQLWNVPFNKIPHWSPPTHAMQIWRYAEQGSIKMLWIQATNPAVSLPQLSRIRGILDKEDLFVVVQDAFLTETAARADVVLPAAIWGEKTGTFTNVSRTVHISCKAVEPPGEARSDLDIFLDYARRMDFRDQDGQPLIKWHDAEGAFEAWKECTRGRPCDYTGLTYQKLLAGSGVPWPVNQAHPDGTVRLYTDFVFPTAADYAETYGHDLETGAAVTSEEYRAHDPNGRAIIKAADYREPHEVPNDEYPLWLTTGRQVYHFHTRTKTGRSKELQDAAPDAFVQLSPEDAAKYGIENDDWILVESRRGLVIERALIGNIEPGLVFIPWHYGYWDDPSRPRAANELTITEWDPVSKQPHYKYAAVRISKYDARDALPKAGWLGRAVEAARNLVAGEKEPSASSSRSEGPQPKTTQRVDG</sequence>
<feature type="domain" description="4Fe-4S Mo/W bis-MGD-type" evidence="6">
    <location>
        <begin position="38"/>
        <end position="94"/>
    </location>
</feature>
<dbReference type="CDD" id="cd00508">
    <property type="entry name" value="MopB_CT_Fdh-Nap-like"/>
    <property type="match status" value="1"/>
</dbReference>
<organism evidence="7 8">
    <name type="scientific">Deinococcus aetherius</name>
    <dbReference type="NCBI Taxonomy" id="200252"/>
    <lineage>
        <taxon>Bacteria</taxon>
        <taxon>Thermotogati</taxon>
        <taxon>Deinococcota</taxon>
        <taxon>Deinococci</taxon>
        <taxon>Deinococcales</taxon>
        <taxon>Deinococcaceae</taxon>
        <taxon>Deinococcus</taxon>
    </lineage>
</organism>
<dbReference type="SMART" id="SM00926">
    <property type="entry name" value="Molybdop_Fe4S4"/>
    <property type="match status" value="1"/>
</dbReference>
<evidence type="ECO:0000256" key="3">
    <source>
        <dbReference type="ARBA" id="ARBA00023004"/>
    </source>
</evidence>
<feature type="compositionally biased region" description="Basic and acidic residues" evidence="5">
    <location>
        <begin position="1"/>
        <end position="18"/>
    </location>
</feature>
<feature type="region of interest" description="Disordered" evidence="5">
    <location>
        <begin position="1"/>
        <end position="25"/>
    </location>
</feature>
<dbReference type="InterPro" id="IPR009010">
    <property type="entry name" value="Asp_de-COase-like_dom_sf"/>
</dbReference>